<dbReference type="PROSITE" id="PS51278">
    <property type="entry name" value="GATASE_TYPE_2"/>
    <property type="match status" value="1"/>
</dbReference>
<dbReference type="InterPro" id="IPR036485">
    <property type="entry name" value="Glu_synth_asu_C_sf"/>
</dbReference>
<feature type="domain" description="Glutamine amidotransferase type-2" evidence="25">
    <location>
        <begin position="27"/>
        <end position="418"/>
    </location>
</feature>
<feature type="transmembrane region" description="Helical" evidence="23">
    <location>
        <begin position="2955"/>
        <end position="2978"/>
    </location>
</feature>
<dbReference type="PANTHER" id="PTHR43100">
    <property type="entry name" value="GLUTAMATE SYNTHASE [NADPH] SMALL CHAIN"/>
    <property type="match status" value="1"/>
</dbReference>
<proteinExistence type="inferred from homology"/>
<comment type="pathway">
    <text evidence="6">Amino-acid biosynthesis; L-glutamate biosynthesis via GLT pathway; L-glutamate from 2-oxoglutarate and L-glutamine (NAD(+) route): step 1/1.</text>
</comment>
<evidence type="ECO:0000256" key="5">
    <source>
        <dbReference type="ARBA" id="ARBA00004909"/>
    </source>
</evidence>
<keyword evidence="12" id="KW-0274">FAD</keyword>
<evidence type="ECO:0000256" key="18">
    <source>
        <dbReference type="ARBA" id="ARBA00023291"/>
    </source>
</evidence>
<dbReference type="InterPro" id="IPR017932">
    <property type="entry name" value="GATase_2_dom"/>
</dbReference>
<dbReference type="PANTHER" id="PTHR43100:SF1">
    <property type="entry name" value="GLUTAMATE SYNTHASE [NADPH] SMALL CHAIN"/>
    <property type="match status" value="1"/>
</dbReference>
<dbReference type="SMART" id="SM00112">
    <property type="entry name" value="CA"/>
    <property type="match status" value="3"/>
</dbReference>
<dbReference type="InterPro" id="IPR002932">
    <property type="entry name" value="Glu_synthdom"/>
</dbReference>
<dbReference type="FunFam" id="3.60.20.10:FF:000043">
    <property type="entry name" value="Glutamate synthase 1 [NADH] chloroplastic"/>
    <property type="match status" value="1"/>
</dbReference>
<dbReference type="Pfam" id="PF00028">
    <property type="entry name" value="Cadherin"/>
    <property type="match status" value="1"/>
</dbReference>
<dbReference type="FunFam" id="3.20.20.70:FF:000031">
    <property type="entry name" value="Glutamate synthase 1 [NADH]"/>
    <property type="match status" value="1"/>
</dbReference>
<evidence type="ECO:0000313" key="26">
    <source>
        <dbReference type="EMBL" id="KAL3882961.1"/>
    </source>
</evidence>
<dbReference type="InterPro" id="IPR015919">
    <property type="entry name" value="Cadherin-like_sf"/>
</dbReference>
<dbReference type="SUPFAM" id="SSF49313">
    <property type="entry name" value="Cadherin-like"/>
    <property type="match status" value="4"/>
</dbReference>
<evidence type="ECO:0000256" key="17">
    <source>
        <dbReference type="ARBA" id="ARBA00023164"/>
    </source>
</evidence>
<dbReference type="Gene3D" id="2.160.20.60">
    <property type="entry name" value="Glutamate synthase, alpha subunit, C-terminal domain"/>
    <property type="match status" value="1"/>
</dbReference>
<evidence type="ECO:0000259" key="25">
    <source>
        <dbReference type="PROSITE" id="PS51278"/>
    </source>
</evidence>
<dbReference type="GO" id="GO:0016040">
    <property type="term" value="F:glutamate synthase (NADH) activity"/>
    <property type="evidence" value="ECO:0007669"/>
    <property type="project" value="UniProtKB-EC"/>
</dbReference>
<gene>
    <name evidence="26" type="ORF">ACJMK2_029262</name>
</gene>
<dbReference type="GO" id="GO:0019676">
    <property type="term" value="P:ammonia assimilation cycle"/>
    <property type="evidence" value="ECO:0007669"/>
    <property type="project" value="UniProtKB-ARBA"/>
</dbReference>
<keyword evidence="8" id="KW-0028">Amino-acid biosynthesis</keyword>
<evidence type="ECO:0000256" key="12">
    <source>
        <dbReference type="ARBA" id="ARBA00022827"/>
    </source>
</evidence>
<name>A0ABD3XBF8_SINWO</name>
<dbReference type="Gene3D" id="1.10.1060.10">
    <property type="entry name" value="Alpha-helical ferredoxin"/>
    <property type="match status" value="1"/>
</dbReference>
<comment type="pathway">
    <text evidence="4">Energy metabolism; nitrogen metabolism.</text>
</comment>
<keyword evidence="23" id="KW-0812">Transmembrane</keyword>
<keyword evidence="23" id="KW-1133">Transmembrane helix</keyword>
<dbReference type="PROSITE" id="PS50268">
    <property type="entry name" value="CADHERIN_2"/>
    <property type="match status" value="4"/>
</dbReference>
<comment type="pathway">
    <text evidence="5">Nitrogen metabolism.</text>
</comment>
<protein>
    <recommendedName>
        <fullName evidence="19">glutamate synthase (NADH)</fullName>
        <ecNumber evidence="19">1.4.1.14</ecNumber>
    </recommendedName>
</protein>
<evidence type="ECO:0000256" key="4">
    <source>
        <dbReference type="ARBA" id="ARBA00004802"/>
    </source>
</evidence>
<evidence type="ECO:0000259" key="24">
    <source>
        <dbReference type="PROSITE" id="PS50268"/>
    </source>
</evidence>
<dbReference type="SUPFAM" id="SSF69336">
    <property type="entry name" value="Alpha subunit of glutamate synthase, C-terminal domain"/>
    <property type="match status" value="1"/>
</dbReference>
<dbReference type="InterPro" id="IPR013785">
    <property type="entry name" value="Aldolase_TIM"/>
</dbReference>
<evidence type="ECO:0000256" key="14">
    <source>
        <dbReference type="ARBA" id="ARBA00023002"/>
    </source>
</evidence>
<feature type="region of interest" description="Disordered" evidence="22">
    <location>
        <begin position="3001"/>
        <end position="3049"/>
    </location>
</feature>
<feature type="compositionally biased region" description="Low complexity" evidence="22">
    <location>
        <begin position="3012"/>
        <end position="3049"/>
    </location>
</feature>
<keyword evidence="17" id="KW-0314">Glutamate biosynthesis</keyword>
<feature type="domain" description="Cadherin" evidence="24">
    <location>
        <begin position="2728"/>
        <end position="2836"/>
    </location>
</feature>
<evidence type="ECO:0000256" key="2">
    <source>
        <dbReference type="ARBA" id="ARBA00001927"/>
    </source>
</evidence>
<dbReference type="InterPro" id="IPR002489">
    <property type="entry name" value="Glu_synth_asu_C"/>
</dbReference>
<dbReference type="Pfam" id="PF01493">
    <property type="entry name" value="GXGXG"/>
    <property type="match status" value="1"/>
</dbReference>
<evidence type="ECO:0000256" key="11">
    <source>
        <dbReference type="ARBA" id="ARBA00022723"/>
    </source>
</evidence>
<keyword evidence="18" id="KW-0003">3Fe-4S</keyword>
<evidence type="ECO:0000256" key="1">
    <source>
        <dbReference type="ARBA" id="ARBA00001917"/>
    </source>
</evidence>
<evidence type="ECO:0000256" key="13">
    <source>
        <dbReference type="ARBA" id="ARBA00022962"/>
    </source>
</evidence>
<dbReference type="CDD" id="cd00982">
    <property type="entry name" value="gltB_C"/>
    <property type="match status" value="1"/>
</dbReference>
<comment type="caution">
    <text evidence="26">The sequence shown here is derived from an EMBL/GenBank/DDBJ whole genome shotgun (WGS) entry which is preliminary data.</text>
</comment>
<dbReference type="CDD" id="cd02808">
    <property type="entry name" value="GltS_FMN"/>
    <property type="match status" value="1"/>
</dbReference>
<dbReference type="CDD" id="cd00713">
    <property type="entry name" value="GltS"/>
    <property type="match status" value="1"/>
</dbReference>
<dbReference type="GO" id="GO:0051538">
    <property type="term" value="F:3 iron, 4 sulfur cluster binding"/>
    <property type="evidence" value="ECO:0007669"/>
    <property type="project" value="UniProtKB-KW"/>
</dbReference>
<keyword evidence="14" id="KW-0560">Oxidoreductase</keyword>
<keyword evidence="13" id="KW-0315">Glutamine amidotransferase</keyword>
<evidence type="ECO:0000256" key="16">
    <source>
        <dbReference type="ARBA" id="ARBA00023014"/>
    </source>
</evidence>
<keyword evidence="9" id="KW-0285">Flavoprotein</keyword>
<evidence type="ECO:0000256" key="23">
    <source>
        <dbReference type="SAM" id="Phobius"/>
    </source>
</evidence>
<evidence type="ECO:0000256" key="19">
    <source>
        <dbReference type="ARBA" id="ARBA00024383"/>
    </source>
</evidence>
<comment type="catalytic activity">
    <reaction evidence="20">
        <text>2 L-glutamate + NAD(+) = L-glutamine + 2-oxoglutarate + NADH + H(+)</text>
        <dbReference type="Rhea" id="RHEA:13753"/>
        <dbReference type="ChEBI" id="CHEBI:15378"/>
        <dbReference type="ChEBI" id="CHEBI:16810"/>
        <dbReference type="ChEBI" id="CHEBI:29985"/>
        <dbReference type="ChEBI" id="CHEBI:57540"/>
        <dbReference type="ChEBI" id="CHEBI:57945"/>
        <dbReference type="ChEBI" id="CHEBI:58359"/>
        <dbReference type="EC" id="1.4.1.14"/>
    </reaction>
</comment>
<dbReference type="InterPro" id="IPR051394">
    <property type="entry name" value="Glutamate_Synthase"/>
</dbReference>
<dbReference type="Proteomes" id="UP001634394">
    <property type="component" value="Unassembled WGS sequence"/>
</dbReference>
<keyword evidence="15" id="KW-0408">Iron</keyword>
<dbReference type="Pfam" id="PF04898">
    <property type="entry name" value="Glu_syn_central"/>
    <property type="match status" value="1"/>
</dbReference>
<dbReference type="InterPro" id="IPR002126">
    <property type="entry name" value="Cadherin-like_dom"/>
</dbReference>
<dbReference type="FunFam" id="2.160.20.60:FF:000001">
    <property type="entry name" value="Glutamate synthase, large subunit"/>
    <property type="match status" value="1"/>
</dbReference>
<keyword evidence="10" id="KW-0288">FMN</keyword>
<evidence type="ECO:0000256" key="21">
    <source>
        <dbReference type="PROSITE-ProRule" id="PRU00043"/>
    </source>
</evidence>
<feature type="domain" description="Cadherin" evidence="24">
    <location>
        <begin position="2629"/>
        <end position="2733"/>
    </location>
</feature>
<dbReference type="Gene3D" id="2.60.40.60">
    <property type="entry name" value="Cadherins"/>
    <property type="match status" value="4"/>
</dbReference>
<dbReference type="GO" id="GO:0005509">
    <property type="term" value="F:calcium ion binding"/>
    <property type="evidence" value="ECO:0007669"/>
    <property type="project" value="UniProtKB-UniRule"/>
</dbReference>
<feature type="domain" description="Cadherin" evidence="24">
    <location>
        <begin position="1906"/>
        <end position="1996"/>
    </location>
</feature>
<evidence type="ECO:0000256" key="20">
    <source>
        <dbReference type="ARBA" id="ARBA00048867"/>
    </source>
</evidence>
<dbReference type="EC" id="1.4.1.14" evidence="19"/>
<dbReference type="Gene3D" id="3.60.20.10">
    <property type="entry name" value="Glutamine Phosphoribosylpyrophosphate, subunit 1, domain 1"/>
    <property type="match status" value="1"/>
</dbReference>
<evidence type="ECO:0000256" key="8">
    <source>
        <dbReference type="ARBA" id="ARBA00022605"/>
    </source>
</evidence>
<accession>A0ABD3XBF8</accession>
<evidence type="ECO:0000256" key="6">
    <source>
        <dbReference type="ARBA" id="ARBA00004944"/>
    </source>
</evidence>
<dbReference type="Pfam" id="PF00310">
    <property type="entry name" value="GATase_2"/>
    <property type="match status" value="1"/>
</dbReference>
<evidence type="ECO:0000256" key="22">
    <source>
        <dbReference type="SAM" id="MobiDB-lite"/>
    </source>
</evidence>
<evidence type="ECO:0000256" key="9">
    <source>
        <dbReference type="ARBA" id="ARBA00022630"/>
    </source>
</evidence>
<dbReference type="InterPro" id="IPR006982">
    <property type="entry name" value="Glu_synth_centr_N"/>
</dbReference>
<evidence type="ECO:0000256" key="7">
    <source>
        <dbReference type="ARBA" id="ARBA00009716"/>
    </source>
</evidence>
<feature type="domain" description="Cadherin" evidence="24">
    <location>
        <begin position="2837"/>
        <end position="2947"/>
    </location>
</feature>
<dbReference type="SUPFAM" id="SSF56235">
    <property type="entry name" value="N-terminal nucleophile aminohydrolases (Ntn hydrolases)"/>
    <property type="match status" value="1"/>
</dbReference>
<dbReference type="CDD" id="cd11304">
    <property type="entry name" value="Cadherin_repeat"/>
    <property type="match status" value="3"/>
</dbReference>
<dbReference type="SUPFAM" id="SSF46548">
    <property type="entry name" value="alpha-helical ferredoxin"/>
    <property type="match status" value="1"/>
</dbReference>
<dbReference type="NCBIfam" id="NF008730">
    <property type="entry name" value="PRK11750.1"/>
    <property type="match status" value="1"/>
</dbReference>
<keyword evidence="11" id="KW-0479">Metal-binding</keyword>
<keyword evidence="16" id="KW-0411">Iron-sulfur</keyword>
<reference evidence="26 27" key="1">
    <citation type="submission" date="2024-11" db="EMBL/GenBank/DDBJ databases">
        <title>Chromosome-level genome assembly of the freshwater bivalve Anodonta woodiana.</title>
        <authorList>
            <person name="Chen X."/>
        </authorList>
    </citation>
    <scope>NUCLEOTIDE SEQUENCE [LARGE SCALE GENOMIC DNA]</scope>
    <source>
        <strain evidence="26">MN2024</strain>
        <tissue evidence="26">Gills</tissue>
    </source>
</reference>
<evidence type="ECO:0000256" key="3">
    <source>
        <dbReference type="ARBA" id="ARBA00001974"/>
    </source>
</evidence>
<keyword evidence="21" id="KW-0106">Calcium</keyword>
<dbReference type="InterPro" id="IPR028261">
    <property type="entry name" value="DPD_II"/>
</dbReference>
<dbReference type="InterPro" id="IPR029055">
    <property type="entry name" value="Ntn_hydrolases_N"/>
</dbReference>
<comment type="cofactor">
    <cofactor evidence="2">
        <name>[3Fe-4S] cluster</name>
        <dbReference type="ChEBI" id="CHEBI:21137"/>
    </cofactor>
</comment>
<keyword evidence="27" id="KW-1185">Reference proteome</keyword>
<dbReference type="Gene3D" id="3.20.20.70">
    <property type="entry name" value="Aldolase class I"/>
    <property type="match status" value="2"/>
</dbReference>
<feature type="region of interest" description="Disordered" evidence="22">
    <location>
        <begin position="1533"/>
        <end position="1553"/>
    </location>
</feature>
<dbReference type="FunFam" id="3.20.20.70:FF:000017">
    <property type="entry name" value="Glutamate synthase [NADH], amyloplastic"/>
    <property type="match status" value="1"/>
</dbReference>
<sequence length="3049" mass="336185">MPSVAGRVHGYPEKCGLYDPQYESDACGVGFIVSIDGVKSHKVLRDSEIMLKRMAHRGACGCDNDSGDGAGVMTGIPHKLYAKLMSELGVTLPQPETYATGLMFIDHRETEEVKEVFTKIGKDFGLKVIGWRLVAVDNSVIGRVAKTTEPQILQVFVTGSEDSQEFGRQVYLLRKYSSHYIPAQGLRYYICNLSAYTIVYKGQLNTDQLWDYFKDLKDPAYETHLALIHSRFSTNTFPSWERAHPQRYLAHNGEINTLRGNVNLMAAREGVMKSDVYGNRLQQLYPVVEEGMSDSGSVDNVLEFLCMAGGRELPEAVMTMVPEAWQSDKYMPLEKKAFYRWSAYAMEPWDGPALLTFTDGRYVGAILDRNGLRPSRFYVTKSNHMYMSSEVGVTDLPNSEVIQKGRLKPGRMLLVDIKEKIFMKDEVLKSQIANLRPVGKWLKEETISMSELRHEHDLSQVTKELILREQHSHGGCLEEDKRLPMFGWTTEALNMLVLPMIRDQKEALGSMGNDAPFACLSQYNPLVFDYFKQLFAQVTNPPIDPFREKIVMSLACPIGPEANILEPSPEQCRRLWLEQPILSLRDMEVLKYTKCRGWKSKIIDIVYPVTSGTEGLQPALHRINREAAEAARTGYQFIILSDRKASQNNLPVSSLLAVGAVHHHLIDKKLRLKVGLIMESGEVREVHQICTLLGYGIDAICPYLVYETISRLRQQHLLDPPLADEEIYMNFRAACARGISKVMAKMGISTLHSYKGAQIFEAVGLNKEVIDLCFRGTASRIGGVSFRHLAEETLNRHSLAYAERDCDNLLVMNPGYYHWRDGGEKHMNDPITIGNLQDAARSNSKDAYARFMESQLRSSRDCTLRGQLDFVKAEKPIHISEVEEAAQIVKRFCTGAMSFGSISIETHTTLAIAMNRIGGKSNTGEGGENPDRYLNQDPEFNTRSRIKQVASGRFGVTSSYLSHADELQIKMAQGAKPGEGGELPGHKVSKEIAKTRHSIPGVGLISPPPHHDIYSIEDLAELIYDLKCANPNARISVKLVSEVGVGVVASGVAKGKAEHITISGHDGGTGASSWTGIKGAGLPWELGIAETHQVLVMNDLRSRVVLQADGQMRSGRDVVIAALLGADEVGFSTAPLIALGCTMMRKCHLNTCPVGIATQDPELRKKFAGKPEHVINYLFFVAEEIREIMSSLGIRKFQDLIGRTDKLRFCPDPDNPKAKLLDFTSILRNALDLRPNTNIVGGSVAQMFELEKRLDNILLEKAHEVIEGRQKQVDIHMTITNEDRTFGATLSYYISLKTNEEGLPDNSIRIHLTGAGGQSFCAFLAKGVHVFLEGDANDYVGKGLSGGEVVIYPPKDMPPEFQSESNIIVGNVVLYGATSGKAFFRGQTAERFCVRNSGATAVCEGCGDHGCEYMTEGRVVVLGLTGRNFAAGMSGGLAYIYDKQKLFHQRCNSESVALETLDLEEDLTFVHNLINEFKEKTGSRIAQEILSNWNEERKHFIKVFPHEYRRALEEIAAEEAAKKAAENIFSLENVGNGPLDNDEDENGEKSEAEYKEDSMLAIVDEEEQNDVKKEPNIVDIEETIPDGVMEQKKLDKLKGFVKYKRATYQYRDVAIRQKDWKEIYNHRIVKDGLRMQAARCMDCGVPFCQSDHGCPLGNIIPKWNDLVFHNNWKDALDQLLQTNNFPEFTGRVCPAPCEGACVLGIHSPPVTIKNIENTIIEHAFEQGWIKAEPPVHRTGKKIAIVGSGPAGLAAAAQLNKNTILYITGLTLSLSVSSALSGSINEDTDGAVIVGHYYTSDEWYESSPSCSLNAPSGGLFYLSGSSIIKANCVACLNYDVASSYTVQVYCYANIVFGIFGTNREYDSMTVYISANTAPYFTNSAFSVTVNGFTVSAGQNVYDLNWWDTDTDVNSLSVSYTSPATSHVFGNTLWNFNTGSGIITATKTMSGEFTNTYYLTVRVADRRSTASTTVTINLNACHITPNCTDQTRTIADTFSTGGTLFTQTIPSIGSFSGLSFSMSTTLPQAYITSTTGTITTTGNITVHPYYPSRTWAIYVTVSASGSCYTHTCTMTLTVTFTNWPIFITSLPASTTVHEDTDSLFAIHNLITWDNNYDYQDNVTCYISSDPLTGACTGTLFQLANNGYYNDTSFTLYKKSCNSPGCGVICDTNGCLDHDVTTSYVIGITCYDGYGSSDSGTFTMYVRQNDPPIFTNLPNSITINTDIIARGDVLFTIYYTDTENENLRYNYTYNGVVGHSLFYGDTYGNYYNNAANITAIADQWDLSNASFSVYICGSERRNTVCGTLTIHIRDYCATSPVCNSATTTVTDRFAVGGTLFTISVPNRASLSGTQSYTVYSEHNYFTVSSTGVIKTTASLPAIYPSTRYYINARVYDTAACLFAYCQFQVDVTFTNDPIYILNLGSSAVVSIHEDTVLETTLYTIQTSDATVDDSVTCNVTSSTPSTSVFKIKETYPGSDVYQILSKAYPGFAHDTCNQYVIKIECWDSYGSRTNGSLTVNIVDNQSPVFTNLAASTSITVDSATVFAGTSIFTVTTTDAENDNLFYNYTIYNQWTPFNMSANAVVSLHRNVSIPEENGAAYWMYICVYDLHNRVCGNLTVTFTPSKTRPIISNLPAAVAVLESLSSGSTIFIVSVTDPDIGDIHNFSMSVTPASSTSKFSLNSLTGLLSLASGQMFDYETLSFYQITFSVRDQYLAARQSKIINISITDVNEAPYFVSIIPDITFGEGKAGKVVGTPSIQCKDPDTADVLTFSITGPYQTYFNMNGTTGKLTLANDWDLESGQATSTYLTVYCIDHLGLQAATNLTVNIIAVNEFAPVLSLSTADINLTDQTQTTEILLNVTATDQDYGDDNCFLFHIIGFGFGSKYFKINGTGNLGQLSLSQQIKLKYAFNATFTVTVSDNETSPLVSPVIVTIYYTPTPPDPQKPPSYCTLCTTEGIAVVSILAIEGFAIFMIIAYVILKYSRPIYATTPAPMASMDQPPVIEQKEQEFDTISQKSVESNISESSEISTDSEISDTSSGSDASSFSSYSL</sequence>
<evidence type="ECO:0000313" key="27">
    <source>
        <dbReference type="Proteomes" id="UP001634394"/>
    </source>
</evidence>
<evidence type="ECO:0000256" key="10">
    <source>
        <dbReference type="ARBA" id="ARBA00022643"/>
    </source>
</evidence>
<comment type="cofactor">
    <cofactor evidence="3">
        <name>FAD</name>
        <dbReference type="ChEBI" id="CHEBI:57692"/>
    </cofactor>
</comment>
<dbReference type="InterPro" id="IPR009051">
    <property type="entry name" value="Helical_ferredxn"/>
</dbReference>
<comment type="similarity">
    <text evidence="7">Belongs to the glutamate synthase family.</text>
</comment>
<dbReference type="SUPFAM" id="SSF51395">
    <property type="entry name" value="FMN-linked oxidoreductases"/>
    <property type="match status" value="1"/>
</dbReference>
<evidence type="ECO:0000256" key="15">
    <source>
        <dbReference type="ARBA" id="ARBA00023004"/>
    </source>
</evidence>
<keyword evidence="23" id="KW-0472">Membrane</keyword>
<comment type="cofactor">
    <cofactor evidence="1">
        <name>FMN</name>
        <dbReference type="ChEBI" id="CHEBI:58210"/>
    </cofactor>
</comment>
<dbReference type="Pfam" id="PF01645">
    <property type="entry name" value="Glu_synthase"/>
    <property type="match status" value="1"/>
</dbReference>
<organism evidence="26 27">
    <name type="scientific">Sinanodonta woodiana</name>
    <name type="common">Chinese pond mussel</name>
    <name type="synonym">Anodonta woodiana</name>
    <dbReference type="NCBI Taxonomy" id="1069815"/>
    <lineage>
        <taxon>Eukaryota</taxon>
        <taxon>Metazoa</taxon>
        <taxon>Spiralia</taxon>
        <taxon>Lophotrochozoa</taxon>
        <taxon>Mollusca</taxon>
        <taxon>Bivalvia</taxon>
        <taxon>Autobranchia</taxon>
        <taxon>Heteroconchia</taxon>
        <taxon>Palaeoheterodonta</taxon>
        <taxon>Unionida</taxon>
        <taxon>Unionoidea</taxon>
        <taxon>Unionidae</taxon>
        <taxon>Unioninae</taxon>
        <taxon>Sinanodonta</taxon>
    </lineage>
</organism>
<dbReference type="EMBL" id="JBJQND010000003">
    <property type="protein sequence ID" value="KAL3882961.1"/>
    <property type="molecule type" value="Genomic_DNA"/>
</dbReference>
<dbReference type="Pfam" id="PF14691">
    <property type="entry name" value="Fer4_20"/>
    <property type="match status" value="1"/>
</dbReference>
<dbReference type="GO" id="GO:0006537">
    <property type="term" value="P:glutamate biosynthetic process"/>
    <property type="evidence" value="ECO:0007669"/>
    <property type="project" value="UniProtKB-KW"/>
</dbReference>